<dbReference type="KEGG" id="daq:DAQ1742_02658"/>
<reference evidence="2 3" key="1">
    <citation type="submission" date="2016-09" db="EMBL/GenBank/DDBJ databases">
        <authorList>
            <person name="Reverchon S."/>
            <person name="Nasser W."/>
            <person name="Leonard S."/>
            <person name="Brochier C."/>
            <person name="Duprey A."/>
        </authorList>
    </citation>
    <scope>NUCLEOTIDE SEQUENCE [LARGE SCALE GENOMIC DNA]</scope>
    <source>
        <strain evidence="2 3">174/2</strain>
    </source>
</reference>
<dbReference type="EMBL" id="LT615367">
    <property type="protein sequence ID" value="SLM63531.1"/>
    <property type="molecule type" value="Genomic_DNA"/>
</dbReference>
<proteinExistence type="predicted"/>
<evidence type="ECO:0000313" key="2">
    <source>
        <dbReference type="EMBL" id="SLM63531.1"/>
    </source>
</evidence>
<accession>A0A375AC63</accession>
<keyword evidence="1" id="KW-0812">Transmembrane</keyword>
<organism evidence="2 3">
    <name type="scientific">Dickeya aquatica</name>
    <dbReference type="NCBI Taxonomy" id="1401087"/>
    <lineage>
        <taxon>Bacteria</taxon>
        <taxon>Pseudomonadati</taxon>
        <taxon>Pseudomonadota</taxon>
        <taxon>Gammaproteobacteria</taxon>
        <taxon>Enterobacterales</taxon>
        <taxon>Pectobacteriaceae</taxon>
        <taxon>Dickeya</taxon>
    </lineage>
</organism>
<keyword evidence="1" id="KW-1133">Transmembrane helix</keyword>
<evidence type="ECO:0000313" key="3">
    <source>
        <dbReference type="Proteomes" id="UP000294820"/>
    </source>
</evidence>
<feature type="transmembrane region" description="Helical" evidence="1">
    <location>
        <begin position="30"/>
        <end position="47"/>
    </location>
</feature>
<dbReference type="Proteomes" id="UP000294820">
    <property type="component" value="Chromosome 1"/>
</dbReference>
<protein>
    <submittedName>
        <fullName evidence="2">Uncharacterized protein</fullName>
    </submittedName>
</protein>
<keyword evidence="1" id="KW-0472">Membrane</keyword>
<dbReference type="AlphaFoldDB" id="A0A375AC63"/>
<evidence type="ECO:0000256" key="1">
    <source>
        <dbReference type="SAM" id="Phobius"/>
    </source>
</evidence>
<keyword evidence="3" id="KW-1185">Reference proteome</keyword>
<sequence>MTTRYVKHIQYRHGIGSHNIHHHPQQKNGVMFPLIIVLAAFSALSLIL</sequence>
<dbReference type="RefSeq" id="WP_158513810.1">
    <property type="nucleotide sequence ID" value="NZ_LT615367.1"/>
</dbReference>
<gene>
    <name evidence="2" type="ORF">DAQ1742_02658</name>
</gene>
<name>A0A375AC63_9GAMM</name>